<evidence type="ECO:0000313" key="5">
    <source>
        <dbReference type="EMBL" id="TKR68591.1"/>
    </source>
</evidence>
<keyword evidence="2" id="KW-0539">Nucleus</keyword>
<reference evidence="5 6" key="2">
    <citation type="journal article" date="2019" name="G3 (Bethesda)">
        <title>Hybrid Assembly of the Genome of the Entomopathogenic Nematode Steinernema carpocapsae Identifies the X-Chromosome.</title>
        <authorList>
            <person name="Serra L."/>
            <person name="Macchietto M."/>
            <person name="Macias-Munoz A."/>
            <person name="McGill C.J."/>
            <person name="Rodriguez I.M."/>
            <person name="Rodriguez B."/>
            <person name="Murad R."/>
            <person name="Mortazavi A."/>
        </authorList>
    </citation>
    <scope>NUCLEOTIDE SEQUENCE [LARGE SCALE GENOMIC DNA]</scope>
    <source>
        <strain evidence="5 6">ALL</strain>
    </source>
</reference>
<dbReference type="SMART" id="SM00160">
    <property type="entry name" value="RanBD"/>
    <property type="match status" value="1"/>
</dbReference>
<comment type="subcellular location">
    <subcellularLocation>
        <location evidence="1">Nucleus</location>
    </subcellularLocation>
</comment>
<dbReference type="Gene3D" id="2.30.29.30">
    <property type="entry name" value="Pleckstrin-homology domain (PH domain)/Phosphotyrosine-binding domain (PTB)"/>
    <property type="match status" value="1"/>
</dbReference>
<evidence type="ECO:0000259" key="4">
    <source>
        <dbReference type="PROSITE" id="PS50196"/>
    </source>
</evidence>
<dbReference type="AlphaFoldDB" id="A0A4U5MH50"/>
<comment type="caution">
    <text evidence="5">The sequence shown here is derived from an EMBL/GenBank/DDBJ whole genome shotgun (WGS) entry which is preliminary data.</text>
</comment>
<evidence type="ECO:0000256" key="1">
    <source>
        <dbReference type="ARBA" id="ARBA00004123"/>
    </source>
</evidence>
<dbReference type="InterPro" id="IPR045255">
    <property type="entry name" value="RanBP1-like"/>
</dbReference>
<dbReference type="Pfam" id="PF00638">
    <property type="entry name" value="Ran_BP1"/>
    <property type="match status" value="1"/>
</dbReference>
<feature type="region of interest" description="Disordered" evidence="3">
    <location>
        <begin position="27"/>
        <end position="62"/>
    </location>
</feature>
<dbReference type="STRING" id="34508.A0A4U5MH50"/>
<dbReference type="InterPro" id="IPR000156">
    <property type="entry name" value="Ran_bind_dom"/>
</dbReference>
<evidence type="ECO:0000313" key="6">
    <source>
        <dbReference type="Proteomes" id="UP000298663"/>
    </source>
</evidence>
<gene>
    <name evidence="5" type="ORF">L596_024555</name>
</gene>
<feature type="compositionally biased region" description="Basic and acidic residues" evidence="3">
    <location>
        <begin position="36"/>
        <end position="52"/>
    </location>
</feature>
<name>A0A4U5MH50_STECR</name>
<evidence type="ECO:0000256" key="2">
    <source>
        <dbReference type="ARBA" id="ARBA00023242"/>
    </source>
</evidence>
<dbReference type="InterPro" id="IPR011993">
    <property type="entry name" value="PH-like_dom_sf"/>
</dbReference>
<dbReference type="GO" id="GO:0006611">
    <property type="term" value="P:protein export from nucleus"/>
    <property type="evidence" value="ECO:0007669"/>
    <property type="project" value="TreeGrafter"/>
</dbReference>
<protein>
    <recommendedName>
        <fullName evidence="4">RanBD1 domain-containing protein</fullName>
    </recommendedName>
</protein>
<dbReference type="PANTHER" id="PTHR23138">
    <property type="entry name" value="RAN BINDING PROTEIN"/>
    <property type="match status" value="1"/>
</dbReference>
<dbReference type="PROSITE" id="PS50196">
    <property type="entry name" value="RANBD1"/>
    <property type="match status" value="1"/>
</dbReference>
<sequence>MTEEACVQVVDHQHGRVRSQQGKLRFSAETNLHPVQETRHLRRPSGEKRDKSTAPAAEPEQLLFGQKRQRGELTFATLARKNSTDIPEDDSQDAKRVKTIELEFVKKEEGAEMKLQIPVKPKEASEKPQEPIPEVITGEENDTYILKMAGKLWKFQDGAYAERGRVELKINCAKNYYATSRMICRAEVGNKRLLINSVFFPEMKIERKSDKRVQFNACSSEDDNSMRLFLFQCANPTEADELLLKLNEHHGFSKIHAYNMREDEKRRVLAEQNALLIEEEE</sequence>
<organism evidence="5 6">
    <name type="scientific">Steinernema carpocapsae</name>
    <name type="common">Entomopathogenic nematode</name>
    <dbReference type="NCBI Taxonomy" id="34508"/>
    <lineage>
        <taxon>Eukaryota</taxon>
        <taxon>Metazoa</taxon>
        <taxon>Ecdysozoa</taxon>
        <taxon>Nematoda</taxon>
        <taxon>Chromadorea</taxon>
        <taxon>Rhabditida</taxon>
        <taxon>Tylenchina</taxon>
        <taxon>Panagrolaimomorpha</taxon>
        <taxon>Strongyloidoidea</taxon>
        <taxon>Steinernematidae</taxon>
        <taxon>Steinernema</taxon>
    </lineage>
</organism>
<accession>A0A4U5MH50</accession>
<reference evidence="5 6" key="1">
    <citation type="journal article" date="2015" name="Genome Biol.">
        <title>Comparative genomics of Steinernema reveals deeply conserved gene regulatory networks.</title>
        <authorList>
            <person name="Dillman A.R."/>
            <person name="Macchietto M."/>
            <person name="Porter C.F."/>
            <person name="Rogers A."/>
            <person name="Williams B."/>
            <person name="Antoshechkin I."/>
            <person name="Lee M.M."/>
            <person name="Goodwin Z."/>
            <person name="Lu X."/>
            <person name="Lewis E.E."/>
            <person name="Goodrich-Blair H."/>
            <person name="Stock S.P."/>
            <person name="Adams B.J."/>
            <person name="Sternberg P.W."/>
            <person name="Mortazavi A."/>
        </authorList>
    </citation>
    <scope>NUCLEOTIDE SEQUENCE [LARGE SCALE GENOMIC DNA]</scope>
    <source>
        <strain evidence="5 6">ALL</strain>
    </source>
</reference>
<keyword evidence="6" id="KW-1185">Reference proteome</keyword>
<dbReference type="SUPFAM" id="SSF50729">
    <property type="entry name" value="PH domain-like"/>
    <property type="match status" value="1"/>
</dbReference>
<dbReference type="GO" id="GO:0005634">
    <property type="term" value="C:nucleus"/>
    <property type="evidence" value="ECO:0007669"/>
    <property type="project" value="UniProtKB-SubCell"/>
</dbReference>
<dbReference type="PANTHER" id="PTHR23138:SF142">
    <property type="entry name" value="RAN-BINDING PROTEIN 3B-RELATED"/>
    <property type="match status" value="1"/>
</dbReference>
<dbReference type="EMBL" id="AZBU02000008">
    <property type="protein sequence ID" value="TKR68591.1"/>
    <property type="molecule type" value="Genomic_DNA"/>
</dbReference>
<dbReference type="Proteomes" id="UP000298663">
    <property type="component" value="Unassembled WGS sequence"/>
</dbReference>
<feature type="domain" description="RanBD1" evidence="4">
    <location>
        <begin position="118"/>
        <end position="206"/>
    </location>
</feature>
<dbReference type="OrthoDB" id="185618at2759"/>
<proteinExistence type="predicted"/>
<evidence type="ECO:0000256" key="3">
    <source>
        <dbReference type="SAM" id="MobiDB-lite"/>
    </source>
</evidence>